<dbReference type="OrthoDB" id="5430750at2759"/>
<evidence type="ECO:0000256" key="1">
    <source>
        <dbReference type="SAM" id="MobiDB-lite"/>
    </source>
</evidence>
<evidence type="ECO:0000313" key="4">
    <source>
        <dbReference type="Proteomes" id="UP000018144"/>
    </source>
</evidence>
<gene>
    <name evidence="3" type="ORF">PCON_09679</name>
</gene>
<reference evidence="3 4" key="1">
    <citation type="journal article" date="2013" name="PLoS Genet.">
        <title>The genome and development-dependent transcriptomes of Pyronema confluens: a window into fungal evolution.</title>
        <authorList>
            <person name="Traeger S."/>
            <person name="Altegoer F."/>
            <person name="Freitag M."/>
            <person name="Gabaldon T."/>
            <person name="Kempken F."/>
            <person name="Kumar A."/>
            <person name="Marcet-Houben M."/>
            <person name="Poggeler S."/>
            <person name="Stajich J.E."/>
            <person name="Nowrousian M."/>
        </authorList>
    </citation>
    <scope>NUCLEOTIDE SEQUENCE [LARGE SCALE GENOMIC DNA]</scope>
    <source>
        <strain evidence="4">CBS 100304</strain>
        <tissue evidence="3">Vegetative mycelium</tissue>
    </source>
</reference>
<feature type="transmembrane region" description="Helical" evidence="2">
    <location>
        <begin position="138"/>
        <end position="159"/>
    </location>
</feature>
<dbReference type="EMBL" id="HF935505">
    <property type="protein sequence ID" value="CCX31003.1"/>
    <property type="molecule type" value="Genomic_DNA"/>
</dbReference>
<evidence type="ECO:0000313" key="3">
    <source>
        <dbReference type="EMBL" id="CCX31003.1"/>
    </source>
</evidence>
<organism evidence="3 4">
    <name type="scientific">Pyronema omphalodes (strain CBS 100304)</name>
    <name type="common">Pyronema confluens</name>
    <dbReference type="NCBI Taxonomy" id="1076935"/>
    <lineage>
        <taxon>Eukaryota</taxon>
        <taxon>Fungi</taxon>
        <taxon>Dikarya</taxon>
        <taxon>Ascomycota</taxon>
        <taxon>Pezizomycotina</taxon>
        <taxon>Pezizomycetes</taxon>
        <taxon>Pezizales</taxon>
        <taxon>Pyronemataceae</taxon>
        <taxon>Pyronema</taxon>
    </lineage>
</organism>
<dbReference type="Proteomes" id="UP000018144">
    <property type="component" value="Unassembled WGS sequence"/>
</dbReference>
<feature type="region of interest" description="Disordered" evidence="1">
    <location>
        <begin position="28"/>
        <end position="58"/>
    </location>
</feature>
<dbReference type="AlphaFoldDB" id="U4LGH1"/>
<accession>U4LGH1</accession>
<name>U4LGH1_PYROM</name>
<evidence type="ECO:0000256" key="2">
    <source>
        <dbReference type="SAM" id="Phobius"/>
    </source>
</evidence>
<keyword evidence="4" id="KW-1185">Reference proteome</keyword>
<protein>
    <submittedName>
        <fullName evidence="3">Uncharacterized protein</fullName>
    </submittedName>
</protein>
<keyword evidence="2" id="KW-1133">Transmembrane helix</keyword>
<proteinExistence type="predicted"/>
<keyword evidence="2" id="KW-0472">Membrane</keyword>
<keyword evidence="2" id="KW-0812">Transmembrane</keyword>
<sequence>MLQSTLQSETCKISFNDFGEKRIVELHEDDSESAIPDQKIHDIPTGSESLPESTNPPKPVSILRDEDIFVRMHIIRMGFQKIPPEVSEQIPEQIMEITPSLSLPFGVAYKGPRRDTGAQVQARYANALNNKIAYQRNISAFTVVTVIFLPVGFFAQVYLS</sequence>